<dbReference type="AlphaFoldDB" id="A0A382SG84"/>
<feature type="non-terminal residue" evidence="1">
    <location>
        <position position="48"/>
    </location>
</feature>
<proteinExistence type="predicted"/>
<protein>
    <submittedName>
        <fullName evidence="1">Uncharacterized protein</fullName>
    </submittedName>
</protein>
<sequence length="48" mass="5310">MLLAHLAPPPQLDRSLSKLLVVFLLGRSADFTLAGTEWAKPLAWAEHK</sequence>
<organism evidence="1">
    <name type="scientific">marine metagenome</name>
    <dbReference type="NCBI Taxonomy" id="408172"/>
    <lineage>
        <taxon>unclassified sequences</taxon>
        <taxon>metagenomes</taxon>
        <taxon>ecological metagenomes</taxon>
    </lineage>
</organism>
<reference evidence="1" key="1">
    <citation type="submission" date="2018-05" db="EMBL/GenBank/DDBJ databases">
        <authorList>
            <person name="Lanie J.A."/>
            <person name="Ng W.-L."/>
            <person name="Kazmierczak K.M."/>
            <person name="Andrzejewski T.M."/>
            <person name="Davidsen T.M."/>
            <person name="Wayne K.J."/>
            <person name="Tettelin H."/>
            <person name="Glass J.I."/>
            <person name="Rusch D."/>
            <person name="Podicherti R."/>
            <person name="Tsui H.-C.T."/>
            <person name="Winkler M.E."/>
        </authorList>
    </citation>
    <scope>NUCLEOTIDE SEQUENCE</scope>
</reference>
<accession>A0A382SG84</accession>
<gene>
    <name evidence="1" type="ORF">METZ01_LOCUS360775</name>
</gene>
<dbReference type="EMBL" id="UINC01128275">
    <property type="protein sequence ID" value="SVD07921.1"/>
    <property type="molecule type" value="Genomic_DNA"/>
</dbReference>
<evidence type="ECO:0000313" key="1">
    <source>
        <dbReference type="EMBL" id="SVD07921.1"/>
    </source>
</evidence>
<name>A0A382SG84_9ZZZZ</name>